<reference evidence="11 12" key="2">
    <citation type="journal article" date="2013" name="PLoS ONE">
        <title>INDIGO - INtegrated Data Warehouse of MIcrobial GenOmes with Examples from the Red Sea Extremophiles.</title>
        <authorList>
            <person name="Alam I."/>
            <person name="Antunes A."/>
            <person name="Kamau A.A."/>
            <person name="Ba Alawi W."/>
            <person name="Kalkatawi M."/>
            <person name="Stingl U."/>
            <person name="Bajic V.B."/>
        </authorList>
    </citation>
    <scope>NUCLEOTIDE SEQUENCE [LARGE SCALE GENOMIC DNA]</scope>
    <source>
        <strain evidence="11 12">E1L3A</strain>
    </source>
</reference>
<keyword evidence="12" id="KW-1185">Reference proteome</keyword>
<comment type="pathway">
    <text evidence="2">Purine metabolism; 7-cyano-7-deazaguanine biosynthesis.</text>
</comment>
<evidence type="ECO:0000256" key="1">
    <source>
        <dbReference type="ARBA" id="ARBA00001947"/>
    </source>
</evidence>
<evidence type="ECO:0000256" key="6">
    <source>
        <dbReference type="ARBA" id="ARBA00022723"/>
    </source>
</evidence>
<dbReference type="InterPro" id="IPR038418">
    <property type="entry name" value="6-PTP_synth/QueD_sf"/>
</dbReference>
<reference evidence="11 12" key="1">
    <citation type="journal article" date="2011" name="J. Bacteriol.">
        <title>Genome sequence of Salinisphaera shabanensis, a gammaproteobacterium from the harsh, variable environment of the brine-seawater interface of the Shaban Deep in the Red Sea.</title>
        <authorList>
            <person name="Antunes A."/>
            <person name="Alam I."/>
            <person name="Bajic V.B."/>
            <person name="Stingl U."/>
        </authorList>
    </citation>
    <scope>NUCLEOTIDE SEQUENCE [LARGE SCALE GENOMIC DNA]</scope>
    <source>
        <strain evidence="11 12">E1L3A</strain>
    </source>
</reference>
<dbReference type="UniPathway" id="UPA00391"/>
<evidence type="ECO:0000256" key="10">
    <source>
        <dbReference type="ARBA" id="ARBA00048807"/>
    </source>
</evidence>
<dbReference type="EC" id="4.1.2.50" evidence="4"/>
<dbReference type="InterPro" id="IPR007115">
    <property type="entry name" value="6-PTP_synth/QueD"/>
</dbReference>
<dbReference type="eggNOG" id="COG0720">
    <property type="taxonomic scope" value="Bacteria"/>
</dbReference>
<dbReference type="Proteomes" id="UP000006242">
    <property type="component" value="Unassembled WGS sequence"/>
</dbReference>
<evidence type="ECO:0000256" key="3">
    <source>
        <dbReference type="ARBA" id="ARBA00008900"/>
    </source>
</evidence>
<name>U2EMQ8_9GAMM</name>
<dbReference type="EMBL" id="AFNV02000009">
    <property type="protein sequence ID" value="ERJ19452.1"/>
    <property type="molecule type" value="Genomic_DNA"/>
</dbReference>
<sequence length="175" mass="19495">MTAAYRIRRQIGIDAGHRIRLHGSKCRHLHGHRYTIEAVCEADQLAGEGEQAGMVLDFAFLKDEMIGQIDAPCDHGFIAELADIELLAMFTPAEAGRVEFVEKLDTAVREQGFAVPDHTALGTKLYVIPVPPTAENLARHWFERLAPRVATRSEGRARLARVVVWETPNCAAEWP</sequence>
<dbReference type="GO" id="GO:0046872">
    <property type="term" value="F:metal ion binding"/>
    <property type="evidence" value="ECO:0007669"/>
    <property type="project" value="UniProtKB-KW"/>
</dbReference>
<keyword evidence="7" id="KW-0862">Zinc</keyword>
<comment type="cofactor">
    <cofactor evidence="1">
        <name>Zn(2+)</name>
        <dbReference type="ChEBI" id="CHEBI:29105"/>
    </cofactor>
</comment>
<dbReference type="RefSeq" id="WP_006915558.1">
    <property type="nucleotide sequence ID" value="NZ_AFNV02000009.1"/>
</dbReference>
<evidence type="ECO:0000256" key="7">
    <source>
        <dbReference type="ARBA" id="ARBA00022833"/>
    </source>
</evidence>
<evidence type="ECO:0000256" key="8">
    <source>
        <dbReference type="ARBA" id="ARBA00023239"/>
    </source>
</evidence>
<gene>
    <name evidence="11" type="ORF">SSPSH_001520</name>
</gene>
<evidence type="ECO:0000256" key="9">
    <source>
        <dbReference type="ARBA" id="ARBA00031449"/>
    </source>
</evidence>
<dbReference type="AlphaFoldDB" id="U2EMQ8"/>
<keyword evidence="6" id="KW-0479">Metal-binding</keyword>
<dbReference type="STRING" id="1033802.SSPSH_001520"/>
<comment type="similarity">
    <text evidence="3">Belongs to the PTPS family. QueD subfamily.</text>
</comment>
<organism evidence="11 12">
    <name type="scientific">Salinisphaera shabanensis E1L3A</name>
    <dbReference type="NCBI Taxonomy" id="1033802"/>
    <lineage>
        <taxon>Bacteria</taxon>
        <taxon>Pseudomonadati</taxon>
        <taxon>Pseudomonadota</taxon>
        <taxon>Gammaproteobacteria</taxon>
        <taxon>Salinisphaerales</taxon>
        <taxon>Salinisphaeraceae</taxon>
        <taxon>Salinisphaera</taxon>
    </lineage>
</organism>
<evidence type="ECO:0000313" key="12">
    <source>
        <dbReference type="Proteomes" id="UP000006242"/>
    </source>
</evidence>
<protein>
    <recommendedName>
        <fullName evidence="5">6-carboxy-5,6,7,8-tetrahydropterin synthase</fullName>
        <ecNumber evidence="4">4.1.2.50</ecNumber>
    </recommendedName>
    <alternativeName>
        <fullName evidence="9">Queuosine biosynthesis protein QueD</fullName>
    </alternativeName>
</protein>
<dbReference type="PANTHER" id="PTHR12589:SF7">
    <property type="entry name" value="6-PYRUVOYL TETRAHYDROBIOPTERIN SYNTHASE"/>
    <property type="match status" value="1"/>
</dbReference>
<proteinExistence type="inferred from homology"/>
<comment type="catalytic activity">
    <reaction evidence="10">
        <text>7,8-dihydroneopterin 3'-triphosphate + H2O = 6-carboxy-5,6,7,8-tetrahydropterin + triphosphate + acetaldehyde + 2 H(+)</text>
        <dbReference type="Rhea" id="RHEA:27966"/>
        <dbReference type="ChEBI" id="CHEBI:15343"/>
        <dbReference type="ChEBI" id="CHEBI:15377"/>
        <dbReference type="ChEBI" id="CHEBI:15378"/>
        <dbReference type="ChEBI" id="CHEBI:18036"/>
        <dbReference type="ChEBI" id="CHEBI:58462"/>
        <dbReference type="ChEBI" id="CHEBI:61032"/>
        <dbReference type="EC" id="4.1.2.50"/>
    </reaction>
</comment>
<comment type="caution">
    <text evidence="11">The sequence shown here is derived from an EMBL/GenBank/DDBJ whole genome shotgun (WGS) entry which is preliminary data.</text>
</comment>
<keyword evidence="8 11" id="KW-0456">Lyase</keyword>
<dbReference type="GO" id="GO:0070497">
    <property type="term" value="F:6-carboxytetrahydropterin synthase activity"/>
    <property type="evidence" value="ECO:0007669"/>
    <property type="project" value="UniProtKB-EC"/>
</dbReference>
<dbReference type="Gene3D" id="3.30.479.10">
    <property type="entry name" value="6-pyruvoyl tetrahydropterin synthase/QueD"/>
    <property type="match status" value="1"/>
</dbReference>
<accession>U2EMQ8</accession>
<dbReference type="PANTHER" id="PTHR12589">
    <property type="entry name" value="PYRUVOYL TETRAHYDROBIOPTERIN SYNTHASE"/>
    <property type="match status" value="1"/>
</dbReference>
<evidence type="ECO:0000256" key="5">
    <source>
        <dbReference type="ARBA" id="ARBA00018141"/>
    </source>
</evidence>
<evidence type="ECO:0000256" key="2">
    <source>
        <dbReference type="ARBA" id="ARBA00005061"/>
    </source>
</evidence>
<dbReference type="SUPFAM" id="SSF55620">
    <property type="entry name" value="Tetrahydrobiopterin biosynthesis enzymes-like"/>
    <property type="match status" value="1"/>
</dbReference>
<evidence type="ECO:0000313" key="11">
    <source>
        <dbReference type="EMBL" id="ERJ19452.1"/>
    </source>
</evidence>
<dbReference type="Pfam" id="PF01242">
    <property type="entry name" value="PTPS"/>
    <property type="match status" value="1"/>
</dbReference>
<evidence type="ECO:0000256" key="4">
    <source>
        <dbReference type="ARBA" id="ARBA00012982"/>
    </source>
</evidence>